<feature type="compositionally biased region" description="Low complexity" evidence="8">
    <location>
        <begin position="14"/>
        <end position="25"/>
    </location>
</feature>
<evidence type="ECO:0000256" key="7">
    <source>
        <dbReference type="RuleBase" id="RU363032"/>
    </source>
</evidence>
<dbReference type="AlphaFoldDB" id="A0A163T6B3"/>
<feature type="transmembrane region" description="Helical" evidence="7">
    <location>
        <begin position="309"/>
        <end position="326"/>
    </location>
</feature>
<sequence length="341" mass="35770">MSTTTNADRAPRSGPDTTGAPGDPGRATPGASGGATPLKRRRRSKHRAPWEGDPHPVGAVAKVVILAAIVFVVVFPLYTIILTSLSSQADITRSGGLVTIPGSLSLSAYSQILAGGIVTQAALVSIGVTLVGTLLSTSVSVLAAYGLSRPGSFGHRPLLFTLLVTMFFGAGMIPTYLLVSALGLIDTYWSLILPGAVSAFNVLILRAFFMGIDRSITDAARIDGAGDWRILGRIVMPMSKASIAVVALFYGVGYWNAFFNAMLYINDNAKWPLQLVLRSYVLQGVTLPGSGVNQVDVAAGAVTGLPVKMAVMVLAVIPILAIYPFVQRHFTKGVIFGAIKG</sequence>
<evidence type="ECO:0000256" key="1">
    <source>
        <dbReference type="ARBA" id="ARBA00004651"/>
    </source>
</evidence>
<keyword evidence="3" id="KW-1003">Cell membrane</keyword>
<reference evidence="11 13" key="2">
    <citation type="submission" date="2016-06" db="EMBL/GenBank/DDBJ databases">
        <title>Genome sequence of Oerskovia enterophila DSM 43852.</title>
        <authorList>
            <person name="Poehlein A."/>
            <person name="Jag V."/>
            <person name="Bengelsdorf F.R."/>
            <person name="Daniel R."/>
            <person name="Duerre P."/>
        </authorList>
    </citation>
    <scope>NUCLEOTIDE SEQUENCE [LARGE SCALE GENOMIC DNA]</scope>
    <source>
        <strain evidence="11 13">DSM 43852</strain>
    </source>
</reference>
<dbReference type="PATRIC" id="fig|43678.3.peg.155"/>
<feature type="domain" description="ABC transmembrane type-1" evidence="9">
    <location>
        <begin position="122"/>
        <end position="326"/>
    </location>
</feature>
<dbReference type="CDD" id="cd06261">
    <property type="entry name" value="TM_PBP2"/>
    <property type="match status" value="1"/>
</dbReference>
<dbReference type="InterPro" id="IPR035906">
    <property type="entry name" value="MetI-like_sf"/>
</dbReference>
<evidence type="ECO:0000313" key="10">
    <source>
        <dbReference type="EMBL" id="KZM37153.1"/>
    </source>
</evidence>
<dbReference type="PANTHER" id="PTHR43744:SF9">
    <property type="entry name" value="POLYGALACTURONAN_RHAMNOGALACTURONAN TRANSPORT SYSTEM PERMEASE PROTEIN YTCP"/>
    <property type="match status" value="1"/>
</dbReference>
<feature type="region of interest" description="Disordered" evidence="8">
    <location>
        <begin position="1"/>
        <end position="53"/>
    </location>
</feature>
<feature type="transmembrane region" description="Helical" evidence="7">
    <location>
        <begin position="97"/>
        <end position="118"/>
    </location>
</feature>
<accession>A0A163T6B3</accession>
<dbReference type="Pfam" id="PF00528">
    <property type="entry name" value="BPD_transp_1"/>
    <property type="match status" value="1"/>
</dbReference>
<dbReference type="STRING" id="43678.OJAG_01440"/>
<keyword evidence="2 7" id="KW-0813">Transport</keyword>
<dbReference type="Proteomes" id="UP000076447">
    <property type="component" value="Unassembled WGS sequence"/>
</dbReference>
<evidence type="ECO:0000256" key="8">
    <source>
        <dbReference type="SAM" id="MobiDB-lite"/>
    </source>
</evidence>
<dbReference type="EMBL" id="MAQA01000015">
    <property type="protein sequence ID" value="OCI31615.1"/>
    <property type="molecule type" value="Genomic_DNA"/>
</dbReference>
<keyword evidence="5 7" id="KW-1133">Transmembrane helix</keyword>
<evidence type="ECO:0000259" key="9">
    <source>
        <dbReference type="PROSITE" id="PS50928"/>
    </source>
</evidence>
<evidence type="ECO:0000256" key="4">
    <source>
        <dbReference type="ARBA" id="ARBA00022692"/>
    </source>
</evidence>
<dbReference type="GO" id="GO:0055085">
    <property type="term" value="P:transmembrane transport"/>
    <property type="evidence" value="ECO:0007669"/>
    <property type="project" value="InterPro"/>
</dbReference>
<evidence type="ECO:0000313" key="12">
    <source>
        <dbReference type="Proteomes" id="UP000076447"/>
    </source>
</evidence>
<keyword evidence="6 7" id="KW-0472">Membrane</keyword>
<keyword evidence="13" id="KW-1185">Reference proteome</keyword>
<dbReference type="InterPro" id="IPR000515">
    <property type="entry name" value="MetI-like"/>
</dbReference>
<feature type="transmembrane region" description="Helical" evidence="7">
    <location>
        <begin position="124"/>
        <end position="147"/>
    </location>
</feature>
<dbReference type="Gene3D" id="1.10.3720.10">
    <property type="entry name" value="MetI-like"/>
    <property type="match status" value="1"/>
</dbReference>
<comment type="similarity">
    <text evidence="7">Belongs to the binding-protein-dependent transport system permease family.</text>
</comment>
<feature type="transmembrane region" description="Helical" evidence="7">
    <location>
        <begin position="63"/>
        <end position="85"/>
    </location>
</feature>
<organism evidence="10 12">
    <name type="scientific">Oerskovia enterophila</name>
    <dbReference type="NCBI Taxonomy" id="43678"/>
    <lineage>
        <taxon>Bacteria</taxon>
        <taxon>Bacillati</taxon>
        <taxon>Actinomycetota</taxon>
        <taxon>Actinomycetes</taxon>
        <taxon>Micrococcales</taxon>
        <taxon>Cellulomonadaceae</taxon>
        <taxon>Oerskovia</taxon>
    </lineage>
</organism>
<dbReference type="GO" id="GO:0005886">
    <property type="term" value="C:plasma membrane"/>
    <property type="evidence" value="ECO:0007669"/>
    <property type="project" value="UniProtKB-SubCell"/>
</dbReference>
<dbReference type="SUPFAM" id="SSF161098">
    <property type="entry name" value="MetI-like"/>
    <property type="match status" value="1"/>
</dbReference>
<feature type="transmembrane region" description="Helical" evidence="7">
    <location>
        <begin position="243"/>
        <end position="265"/>
    </location>
</feature>
<gene>
    <name evidence="10" type="primary">araQ_1</name>
    <name evidence="11" type="synonym">araQ_8</name>
    <name evidence="11" type="ORF">OERS_15950</name>
    <name evidence="10" type="ORF">OJAG_01440</name>
</gene>
<evidence type="ECO:0000313" key="11">
    <source>
        <dbReference type="EMBL" id="OCI31615.1"/>
    </source>
</evidence>
<feature type="transmembrane region" description="Helical" evidence="7">
    <location>
        <begin position="188"/>
        <end position="209"/>
    </location>
</feature>
<evidence type="ECO:0000256" key="5">
    <source>
        <dbReference type="ARBA" id="ARBA00022989"/>
    </source>
</evidence>
<evidence type="ECO:0000256" key="3">
    <source>
        <dbReference type="ARBA" id="ARBA00022475"/>
    </source>
</evidence>
<proteinExistence type="inferred from homology"/>
<comment type="caution">
    <text evidence="10">The sequence shown here is derived from an EMBL/GenBank/DDBJ whole genome shotgun (WGS) entry which is preliminary data.</text>
</comment>
<keyword evidence="4 7" id="KW-0812">Transmembrane</keyword>
<dbReference type="Proteomes" id="UP000093412">
    <property type="component" value="Unassembled WGS sequence"/>
</dbReference>
<feature type="transmembrane region" description="Helical" evidence="7">
    <location>
        <begin position="159"/>
        <end position="182"/>
    </location>
</feature>
<dbReference type="RefSeq" id="WP_068625368.1">
    <property type="nucleotide sequence ID" value="NZ_JBIVFZ010000002.1"/>
</dbReference>
<name>A0A163T6B3_9CELL</name>
<evidence type="ECO:0000256" key="6">
    <source>
        <dbReference type="ARBA" id="ARBA00023136"/>
    </source>
</evidence>
<comment type="subcellular location">
    <subcellularLocation>
        <location evidence="1 7">Cell membrane</location>
        <topology evidence="1 7">Multi-pass membrane protein</topology>
    </subcellularLocation>
</comment>
<feature type="compositionally biased region" description="Basic residues" evidence="8">
    <location>
        <begin position="38"/>
        <end position="47"/>
    </location>
</feature>
<dbReference type="PROSITE" id="PS50928">
    <property type="entry name" value="ABC_TM1"/>
    <property type="match status" value="1"/>
</dbReference>
<dbReference type="EMBL" id="LRIE01000025">
    <property type="protein sequence ID" value="KZM37153.1"/>
    <property type="molecule type" value="Genomic_DNA"/>
</dbReference>
<evidence type="ECO:0000313" key="13">
    <source>
        <dbReference type="Proteomes" id="UP000093412"/>
    </source>
</evidence>
<reference evidence="10 12" key="1">
    <citation type="submission" date="2016-01" db="EMBL/GenBank/DDBJ databases">
        <title>Genome sequence of Oerskovia enterophila VJag, an agar and cellulose degrading bacterium.</title>
        <authorList>
            <person name="Poehlein A."/>
            <person name="Jag V."/>
            <person name="Bengelsdorf F."/>
            <person name="Duerre P."/>
            <person name="Daniel R."/>
        </authorList>
    </citation>
    <scope>NUCLEOTIDE SEQUENCE [LARGE SCALE GENOMIC DNA]</scope>
    <source>
        <strain evidence="10 12">VJag</strain>
    </source>
</reference>
<evidence type="ECO:0000256" key="2">
    <source>
        <dbReference type="ARBA" id="ARBA00022448"/>
    </source>
</evidence>
<protein>
    <submittedName>
        <fullName evidence="10">L-arabinose transport system permease protein AraQ</fullName>
    </submittedName>
</protein>
<dbReference type="OrthoDB" id="2063054at2"/>
<dbReference type="PANTHER" id="PTHR43744">
    <property type="entry name" value="ABC TRANSPORTER PERMEASE PROTEIN MG189-RELATED-RELATED"/>
    <property type="match status" value="1"/>
</dbReference>